<dbReference type="SUPFAM" id="SSF49785">
    <property type="entry name" value="Galactose-binding domain-like"/>
    <property type="match status" value="1"/>
</dbReference>
<dbReference type="AlphaFoldDB" id="A0A0R3UNS5"/>
<dbReference type="STRING" id="53468.A0A0R3UNS5"/>
<dbReference type="InterPro" id="IPR001090">
    <property type="entry name" value="Ephrin_rcpt_lig-bd_dom"/>
</dbReference>
<keyword evidence="3" id="KW-1185">Reference proteome</keyword>
<gene>
    <name evidence="2" type="ORF">MCOS_LOCUS9465</name>
</gene>
<evidence type="ECO:0000313" key="3">
    <source>
        <dbReference type="Proteomes" id="UP000267029"/>
    </source>
</evidence>
<dbReference type="InterPro" id="IPR008979">
    <property type="entry name" value="Galactose-bd-like_sf"/>
</dbReference>
<proteinExistence type="predicted"/>
<dbReference type="Gene3D" id="2.60.120.260">
    <property type="entry name" value="Galactose-binding domain-like"/>
    <property type="match status" value="1"/>
</dbReference>
<protein>
    <recommendedName>
        <fullName evidence="1">Eph LBD domain-containing protein</fullName>
    </recommendedName>
</protein>
<dbReference type="Pfam" id="PF01404">
    <property type="entry name" value="Ephrin_lbd"/>
    <property type="match status" value="1"/>
</dbReference>
<dbReference type="Proteomes" id="UP000267029">
    <property type="component" value="Unassembled WGS sequence"/>
</dbReference>
<organism evidence="2 3">
    <name type="scientific">Mesocestoides corti</name>
    <name type="common">Flatworm</name>
    <dbReference type="NCBI Taxonomy" id="53468"/>
    <lineage>
        <taxon>Eukaryota</taxon>
        <taxon>Metazoa</taxon>
        <taxon>Spiralia</taxon>
        <taxon>Lophotrochozoa</taxon>
        <taxon>Platyhelminthes</taxon>
        <taxon>Cestoda</taxon>
        <taxon>Eucestoda</taxon>
        <taxon>Cyclophyllidea</taxon>
        <taxon>Mesocestoididae</taxon>
        <taxon>Mesocestoides</taxon>
    </lineage>
</organism>
<evidence type="ECO:0000313" key="2">
    <source>
        <dbReference type="EMBL" id="VDD83462.1"/>
    </source>
</evidence>
<name>A0A0R3UNS5_MESCO</name>
<sequence>MPSPQSHHTKLIVRRRRPSCSNGLFACLLQLTHSLRFSRSSTRRHMSSQMVARESDPWRQQSRPGAGYSVYGLCETQSSAEFWLFAPLIALGRAESVHVQINFMMRSCEDHEVADSRNGSCRESFDVFLQQEALHADMDDAAVPKTQSFKKLATISSDRKWSSKHPTDEGTVTSWLIRFRPIRSASSGSIYS</sequence>
<dbReference type="PROSITE" id="PS51550">
    <property type="entry name" value="EPH_LBD"/>
    <property type="match status" value="1"/>
</dbReference>
<accession>A0A0R3UNS5</accession>
<evidence type="ECO:0000259" key="1">
    <source>
        <dbReference type="PROSITE" id="PS51550"/>
    </source>
</evidence>
<dbReference type="EMBL" id="UXSR01005731">
    <property type="protein sequence ID" value="VDD83462.1"/>
    <property type="molecule type" value="Genomic_DNA"/>
</dbReference>
<dbReference type="OrthoDB" id="4062651at2759"/>
<reference evidence="2 3" key="1">
    <citation type="submission" date="2018-10" db="EMBL/GenBank/DDBJ databases">
        <authorList>
            <consortium name="Pathogen Informatics"/>
        </authorList>
    </citation>
    <scope>NUCLEOTIDE SEQUENCE [LARGE SCALE GENOMIC DNA]</scope>
</reference>
<feature type="domain" description="Eph LBD" evidence="1">
    <location>
        <begin position="1"/>
        <end position="192"/>
    </location>
</feature>